<dbReference type="SUPFAM" id="SSF51735">
    <property type="entry name" value="NAD(P)-binding Rossmann-fold domains"/>
    <property type="match status" value="1"/>
</dbReference>
<evidence type="ECO:0000313" key="2">
    <source>
        <dbReference type="EMBL" id="SFI62639.1"/>
    </source>
</evidence>
<dbReference type="GO" id="GO:0004029">
    <property type="term" value="F:aldehyde dehydrogenase (NAD+) activity"/>
    <property type="evidence" value="ECO:0007669"/>
    <property type="project" value="TreeGrafter"/>
</dbReference>
<dbReference type="EMBL" id="FORR01000001">
    <property type="protein sequence ID" value="SFI62639.1"/>
    <property type="molecule type" value="Genomic_DNA"/>
</dbReference>
<protein>
    <submittedName>
        <fullName evidence="2">Nucleoside-diphosphate-sugar epimerase</fullName>
    </submittedName>
</protein>
<keyword evidence="3" id="KW-1185">Reference proteome</keyword>
<proteinExistence type="predicted"/>
<reference evidence="2 3" key="1">
    <citation type="submission" date="2016-10" db="EMBL/GenBank/DDBJ databases">
        <authorList>
            <person name="de Groot N.N."/>
        </authorList>
    </citation>
    <scope>NUCLEOTIDE SEQUENCE [LARGE SCALE GENOMIC DNA]</scope>
    <source>
        <strain evidence="2 3">DSM 44778</strain>
    </source>
</reference>
<evidence type="ECO:0000313" key="3">
    <source>
        <dbReference type="Proteomes" id="UP000199545"/>
    </source>
</evidence>
<sequence>MRVLVTGATGFLGQYLAQRLHQLGFQVTATGRSWQKGAWLEEKGIAFVAASLEDRLMMTRLCRDKDYVFHCGALSSPWGDWKDFYQCNVVGTKNVIEGCMNGHIKRLIYVSTPSIYFRFQDQLDIKEDDPLPERKVNAYAETKWLAEQAIDQAYQQGLPVITIRPRALFGPGDQTIIPRLLKANEQRFIPLINEGKVLIDLTYVENVVDALLLCMDSPQDTLGQKYNITNGEPMLFIDLLKQLFSELNQPMRLKPISFTTGYLLAGFLEWTAKKVLGGKEPLLTRYAIGQIGKSQTLDISKARKELGYEPRISIEEGIHRFVEWWKEQS</sequence>
<dbReference type="OrthoDB" id="9811743at2"/>
<feature type="domain" description="NAD-dependent epimerase/dehydratase" evidence="1">
    <location>
        <begin position="3"/>
        <end position="228"/>
    </location>
</feature>
<dbReference type="InterPro" id="IPR001509">
    <property type="entry name" value="Epimerase_deHydtase"/>
</dbReference>
<dbReference type="Gene3D" id="3.40.50.720">
    <property type="entry name" value="NAD(P)-binding Rossmann-like Domain"/>
    <property type="match status" value="1"/>
</dbReference>
<dbReference type="PANTHER" id="PTHR48079:SF6">
    <property type="entry name" value="NAD(P)-BINDING DOMAIN-CONTAINING PROTEIN-RELATED"/>
    <property type="match status" value="1"/>
</dbReference>
<name>A0A1I3JQU5_9BACL</name>
<dbReference type="GO" id="GO:0005737">
    <property type="term" value="C:cytoplasm"/>
    <property type="evidence" value="ECO:0007669"/>
    <property type="project" value="TreeGrafter"/>
</dbReference>
<gene>
    <name evidence="2" type="ORF">SAMN05421852_101177</name>
</gene>
<dbReference type="InterPro" id="IPR036291">
    <property type="entry name" value="NAD(P)-bd_dom_sf"/>
</dbReference>
<dbReference type="RefSeq" id="WP_093227149.1">
    <property type="nucleotide sequence ID" value="NZ_FORR01000001.1"/>
</dbReference>
<dbReference type="Proteomes" id="UP000199545">
    <property type="component" value="Unassembled WGS sequence"/>
</dbReference>
<evidence type="ECO:0000259" key="1">
    <source>
        <dbReference type="Pfam" id="PF01370"/>
    </source>
</evidence>
<dbReference type="AlphaFoldDB" id="A0A1I3JQU5"/>
<organism evidence="2 3">
    <name type="scientific">Thermoflavimicrobium dichotomicum</name>
    <dbReference type="NCBI Taxonomy" id="46223"/>
    <lineage>
        <taxon>Bacteria</taxon>
        <taxon>Bacillati</taxon>
        <taxon>Bacillota</taxon>
        <taxon>Bacilli</taxon>
        <taxon>Bacillales</taxon>
        <taxon>Thermoactinomycetaceae</taxon>
        <taxon>Thermoflavimicrobium</taxon>
    </lineage>
</organism>
<dbReference type="InterPro" id="IPR051783">
    <property type="entry name" value="NAD(P)-dependent_oxidoreduct"/>
</dbReference>
<dbReference type="Pfam" id="PF01370">
    <property type="entry name" value="Epimerase"/>
    <property type="match status" value="1"/>
</dbReference>
<dbReference type="PANTHER" id="PTHR48079">
    <property type="entry name" value="PROTEIN YEEZ"/>
    <property type="match status" value="1"/>
</dbReference>
<dbReference type="STRING" id="46223.SAMN05421852_101177"/>
<accession>A0A1I3JQU5</accession>